<evidence type="ECO:0000313" key="2">
    <source>
        <dbReference type="EMBL" id="GIY03974.1"/>
    </source>
</evidence>
<evidence type="ECO:0000313" key="3">
    <source>
        <dbReference type="Proteomes" id="UP001054837"/>
    </source>
</evidence>
<organism evidence="2 3">
    <name type="scientific">Caerostris darwini</name>
    <dbReference type="NCBI Taxonomy" id="1538125"/>
    <lineage>
        <taxon>Eukaryota</taxon>
        <taxon>Metazoa</taxon>
        <taxon>Ecdysozoa</taxon>
        <taxon>Arthropoda</taxon>
        <taxon>Chelicerata</taxon>
        <taxon>Arachnida</taxon>
        <taxon>Araneae</taxon>
        <taxon>Araneomorphae</taxon>
        <taxon>Entelegynae</taxon>
        <taxon>Araneoidea</taxon>
        <taxon>Araneidae</taxon>
        <taxon>Caerostris</taxon>
    </lineage>
</organism>
<keyword evidence="3" id="KW-1185">Reference proteome</keyword>
<feature type="compositionally biased region" description="Polar residues" evidence="1">
    <location>
        <begin position="52"/>
        <end position="73"/>
    </location>
</feature>
<dbReference type="AlphaFoldDB" id="A0AAV4Q614"/>
<name>A0AAV4Q614_9ARAC</name>
<reference evidence="2 3" key="1">
    <citation type="submission" date="2021-06" db="EMBL/GenBank/DDBJ databases">
        <title>Caerostris darwini draft genome.</title>
        <authorList>
            <person name="Kono N."/>
            <person name="Arakawa K."/>
        </authorList>
    </citation>
    <scope>NUCLEOTIDE SEQUENCE [LARGE SCALE GENOMIC DNA]</scope>
</reference>
<dbReference type="Proteomes" id="UP001054837">
    <property type="component" value="Unassembled WGS sequence"/>
</dbReference>
<comment type="caution">
    <text evidence="2">The sequence shown here is derived from an EMBL/GenBank/DDBJ whole genome shotgun (WGS) entry which is preliminary data.</text>
</comment>
<feature type="region of interest" description="Disordered" evidence="1">
    <location>
        <begin position="30"/>
        <end position="84"/>
    </location>
</feature>
<protein>
    <submittedName>
        <fullName evidence="2">Uncharacterized protein</fullName>
    </submittedName>
</protein>
<proteinExistence type="predicted"/>
<sequence>MSKDQRKFDSFGQISKDKDEVMSFPERLLRAPAGSSGQNHLARRNVGDGSHEPSSGNMQNRSRTGNAMLNEPSSGLFHRISGPANHMSGCRRSTKCCPFFREIATTC</sequence>
<evidence type="ECO:0000256" key="1">
    <source>
        <dbReference type="SAM" id="MobiDB-lite"/>
    </source>
</evidence>
<gene>
    <name evidence="2" type="ORF">CDAR_40911</name>
</gene>
<dbReference type="EMBL" id="BPLQ01003869">
    <property type="protein sequence ID" value="GIY03974.1"/>
    <property type="molecule type" value="Genomic_DNA"/>
</dbReference>
<accession>A0AAV4Q614</accession>